<evidence type="ECO:0000256" key="6">
    <source>
        <dbReference type="ARBA" id="ARBA00023155"/>
    </source>
</evidence>
<keyword evidence="8 9" id="KW-0539">Nucleus</keyword>
<dbReference type="PANTHER" id="PTHR15467">
    <property type="entry name" value="ZINC-FINGERS AND HOMEOBOXES RELATED"/>
    <property type="match status" value="1"/>
</dbReference>
<dbReference type="Pfam" id="PF11569">
    <property type="entry name" value="Homez"/>
    <property type="match status" value="1"/>
</dbReference>
<feature type="compositionally biased region" description="Polar residues" evidence="11">
    <location>
        <begin position="200"/>
        <end position="219"/>
    </location>
</feature>
<dbReference type="PROSITE" id="PS50071">
    <property type="entry name" value="HOMEOBOX_2"/>
    <property type="match status" value="1"/>
</dbReference>
<sequence length="476" mass="51879">MTPKPGCRNPSSTVNFSPNRNSVVCLPLVSEGLKLVWTQSDQTSALDSDERLVEAFSRFPYPSAAEIGQLCRDSGLPLDKVKVWLMVQRIRYGISWSSEEIEETRLKLGQGRGREGEGEWGEEEEGGGGGGIDLEEEERGDRGINGSKLDPLGGFTNGVAAHSSSSALPGSGSYKKPEAHLVGQRLNNFSSSSSSSSSSQASGGNPSLSTPDPSRSSLESFLDRSLEAVAHGFRNSGKAGDRREEGGVGERLVAEGKPDSGATLRTPPHHRNGGAQANPKKSKPTPFSSSTSPLGPSLLTPNGRLRKTKEQLSILKAFFLRCQWPQNSDYARLTEESGLPRSDIIQWFGDTRYAVKNDHLRWVKRSDIASDILQKQQQTASHLPASPSNSRAKRKRERESGAWHGGRDEGSAPGSNSGVDMRPLERYFGSTGFLQERDLEALCRETRMTCQQVREWFVCRQEGMAEVEVDISDGEG</sequence>
<comment type="subcellular location">
    <subcellularLocation>
        <location evidence="1 9 10">Nucleus</location>
    </subcellularLocation>
</comment>
<keyword evidence="6 9" id="KW-0371">Homeobox</keyword>
<evidence type="ECO:0000256" key="7">
    <source>
        <dbReference type="ARBA" id="ARBA00023163"/>
    </source>
</evidence>
<evidence type="ECO:0000313" key="13">
    <source>
        <dbReference type="EMBL" id="KAK6467712.1"/>
    </source>
</evidence>
<dbReference type="Pfam" id="PF00046">
    <property type="entry name" value="Homeodomain"/>
    <property type="match status" value="1"/>
</dbReference>
<keyword evidence="4" id="KW-0805">Transcription regulation</keyword>
<feature type="domain" description="Homeobox" evidence="12">
    <location>
        <begin position="304"/>
        <end position="358"/>
    </location>
</feature>
<evidence type="ECO:0000256" key="10">
    <source>
        <dbReference type="RuleBase" id="RU000682"/>
    </source>
</evidence>
<evidence type="ECO:0000256" key="8">
    <source>
        <dbReference type="ARBA" id="ARBA00023242"/>
    </source>
</evidence>
<evidence type="ECO:0000256" key="4">
    <source>
        <dbReference type="ARBA" id="ARBA00023015"/>
    </source>
</evidence>
<reference evidence="13 14" key="1">
    <citation type="submission" date="2021-05" db="EMBL/GenBank/DDBJ databases">
        <authorList>
            <person name="Zahm M."/>
            <person name="Klopp C."/>
            <person name="Cabau C."/>
            <person name="Kuhl H."/>
            <person name="Suciu R."/>
            <person name="Ciorpac M."/>
            <person name="Holostenco D."/>
            <person name="Gessner J."/>
            <person name="Wuertz S."/>
            <person name="Hohne C."/>
            <person name="Stock M."/>
            <person name="Gislard M."/>
            <person name="Lluch J."/>
            <person name="Milhes M."/>
            <person name="Lampietro C."/>
            <person name="Lopez Roques C."/>
            <person name="Donnadieu C."/>
            <person name="Du K."/>
            <person name="Schartl M."/>
            <person name="Guiguen Y."/>
        </authorList>
    </citation>
    <scope>NUCLEOTIDE SEQUENCE [LARGE SCALE GENOMIC DNA]</scope>
    <source>
        <strain evidence="13">Hh-F2</strain>
        <tissue evidence="13">Blood</tissue>
    </source>
</reference>
<evidence type="ECO:0000256" key="9">
    <source>
        <dbReference type="PROSITE-ProRule" id="PRU00108"/>
    </source>
</evidence>
<comment type="caution">
    <text evidence="13">The sequence shown here is derived from an EMBL/GenBank/DDBJ whole genome shotgun (WGS) entry which is preliminary data.</text>
</comment>
<keyword evidence="3" id="KW-0677">Repeat</keyword>
<dbReference type="InterPro" id="IPR001356">
    <property type="entry name" value="HD"/>
</dbReference>
<gene>
    <name evidence="13" type="ORF">HHUSO_G34756</name>
</gene>
<proteinExistence type="predicted"/>
<keyword evidence="14" id="KW-1185">Reference proteome</keyword>
<dbReference type="PANTHER" id="PTHR15467:SF10">
    <property type="entry name" value="HOMEOBOX AND LEUCINE ZIPPER ENCODING B-RELATED"/>
    <property type="match status" value="1"/>
</dbReference>
<organism evidence="13 14">
    <name type="scientific">Huso huso</name>
    <name type="common">Beluga</name>
    <name type="synonym">Acipenser huso</name>
    <dbReference type="NCBI Taxonomy" id="61971"/>
    <lineage>
        <taxon>Eukaryota</taxon>
        <taxon>Metazoa</taxon>
        <taxon>Chordata</taxon>
        <taxon>Craniata</taxon>
        <taxon>Vertebrata</taxon>
        <taxon>Euteleostomi</taxon>
        <taxon>Actinopterygii</taxon>
        <taxon>Chondrostei</taxon>
        <taxon>Acipenseriformes</taxon>
        <taxon>Acipenseridae</taxon>
        <taxon>Huso</taxon>
    </lineage>
</organism>
<dbReference type="InterPro" id="IPR009057">
    <property type="entry name" value="Homeodomain-like_sf"/>
</dbReference>
<feature type="region of interest" description="Disordered" evidence="11">
    <location>
        <begin position="106"/>
        <end position="305"/>
    </location>
</feature>
<dbReference type="InterPro" id="IPR024578">
    <property type="entry name" value="Homez_homeobox_dom"/>
</dbReference>
<feature type="compositionally biased region" description="Polar residues" evidence="11">
    <location>
        <begin position="374"/>
        <end position="390"/>
    </location>
</feature>
<feature type="compositionally biased region" description="Basic and acidic residues" evidence="11">
    <location>
        <begin position="397"/>
        <end position="410"/>
    </location>
</feature>
<dbReference type="CDD" id="cd00086">
    <property type="entry name" value="homeodomain"/>
    <property type="match status" value="3"/>
</dbReference>
<feature type="region of interest" description="Disordered" evidence="11">
    <location>
        <begin position="374"/>
        <end position="422"/>
    </location>
</feature>
<evidence type="ECO:0000256" key="1">
    <source>
        <dbReference type="ARBA" id="ARBA00004123"/>
    </source>
</evidence>
<feature type="compositionally biased region" description="Low complexity" evidence="11">
    <location>
        <begin position="284"/>
        <end position="301"/>
    </location>
</feature>
<feature type="compositionally biased region" description="Low complexity" evidence="11">
    <location>
        <begin position="190"/>
        <end position="199"/>
    </location>
</feature>
<dbReference type="EMBL" id="JAHFZB010000048">
    <property type="protein sequence ID" value="KAK6467712.1"/>
    <property type="molecule type" value="Genomic_DNA"/>
</dbReference>
<dbReference type="Proteomes" id="UP001369086">
    <property type="component" value="Unassembled WGS sequence"/>
</dbReference>
<evidence type="ECO:0000256" key="2">
    <source>
        <dbReference type="ARBA" id="ARBA00022553"/>
    </source>
</evidence>
<dbReference type="SUPFAM" id="SSF46689">
    <property type="entry name" value="Homeodomain-like"/>
    <property type="match status" value="2"/>
</dbReference>
<dbReference type="GO" id="GO:0003677">
    <property type="term" value="F:DNA binding"/>
    <property type="evidence" value="ECO:0007669"/>
    <property type="project" value="UniProtKB-KW"/>
</dbReference>
<feature type="DNA-binding region" description="Homeobox" evidence="9">
    <location>
        <begin position="306"/>
        <end position="359"/>
    </location>
</feature>
<keyword evidence="2" id="KW-0597">Phosphoprotein</keyword>
<feature type="compositionally biased region" description="Low complexity" evidence="11">
    <location>
        <begin position="160"/>
        <end position="173"/>
    </location>
</feature>
<evidence type="ECO:0000259" key="12">
    <source>
        <dbReference type="PROSITE" id="PS50071"/>
    </source>
</evidence>
<feature type="compositionally biased region" description="Basic and acidic residues" evidence="11">
    <location>
        <begin position="239"/>
        <end position="258"/>
    </location>
</feature>
<evidence type="ECO:0000256" key="5">
    <source>
        <dbReference type="ARBA" id="ARBA00023125"/>
    </source>
</evidence>
<evidence type="ECO:0000256" key="3">
    <source>
        <dbReference type="ARBA" id="ARBA00022737"/>
    </source>
</evidence>
<accession>A0ABR0Y4Z4</accession>
<keyword evidence="7" id="KW-0804">Transcription</keyword>
<evidence type="ECO:0000313" key="14">
    <source>
        <dbReference type="Proteomes" id="UP001369086"/>
    </source>
</evidence>
<protein>
    <submittedName>
        <fullName evidence="13">Homeobox and leucine zipper protein Homez</fullName>
    </submittedName>
</protein>
<evidence type="ECO:0000256" key="11">
    <source>
        <dbReference type="SAM" id="MobiDB-lite"/>
    </source>
</evidence>
<name>A0ABR0Y4Z4_HUSHU</name>
<dbReference type="Gene3D" id="1.10.10.60">
    <property type="entry name" value="Homeodomain-like"/>
    <property type="match status" value="3"/>
</dbReference>
<dbReference type="SMART" id="SM00389">
    <property type="entry name" value="HOX"/>
    <property type="match status" value="2"/>
</dbReference>
<keyword evidence="5 9" id="KW-0238">DNA-binding</keyword>